<reference evidence="7 8" key="1">
    <citation type="journal article" date="2015" name="Sci. Rep.">
        <title>Genome of the facultative scuticociliatosis pathogen Pseudocohnilembus persalinus provides insight into its virulence through horizontal gene transfer.</title>
        <authorList>
            <person name="Xiong J."/>
            <person name="Wang G."/>
            <person name="Cheng J."/>
            <person name="Tian M."/>
            <person name="Pan X."/>
            <person name="Warren A."/>
            <person name="Jiang C."/>
            <person name="Yuan D."/>
            <person name="Miao W."/>
        </authorList>
    </citation>
    <scope>NUCLEOTIDE SEQUENCE [LARGE SCALE GENOMIC DNA]</scope>
    <source>
        <strain evidence="7">36N120E</strain>
    </source>
</reference>
<evidence type="ECO:0000256" key="6">
    <source>
        <dbReference type="SAM" id="MobiDB-lite"/>
    </source>
</evidence>
<accession>A0A0V0QY41</accession>
<feature type="compositionally biased region" description="Polar residues" evidence="6">
    <location>
        <begin position="302"/>
        <end position="313"/>
    </location>
</feature>
<dbReference type="InterPro" id="IPR025875">
    <property type="entry name" value="Leu-rich_rpt_4"/>
</dbReference>
<evidence type="ECO:0000256" key="2">
    <source>
        <dbReference type="ARBA" id="ARBA00022614"/>
    </source>
</evidence>
<organism evidence="7 8">
    <name type="scientific">Pseudocohnilembus persalinus</name>
    <name type="common">Ciliate</name>
    <dbReference type="NCBI Taxonomy" id="266149"/>
    <lineage>
        <taxon>Eukaryota</taxon>
        <taxon>Sar</taxon>
        <taxon>Alveolata</taxon>
        <taxon>Ciliophora</taxon>
        <taxon>Intramacronucleata</taxon>
        <taxon>Oligohymenophorea</taxon>
        <taxon>Scuticociliatia</taxon>
        <taxon>Philasterida</taxon>
        <taxon>Pseudocohnilembidae</taxon>
        <taxon>Pseudocohnilembus</taxon>
    </lineage>
</organism>
<feature type="compositionally biased region" description="Basic and acidic residues" evidence="6">
    <location>
        <begin position="248"/>
        <end position="263"/>
    </location>
</feature>
<dbReference type="OMA" id="HNCIEDE"/>
<dbReference type="Proteomes" id="UP000054937">
    <property type="component" value="Unassembled WGS sequence"/>
</dbReference>
<dbReference type="OrthoDB" id="1904536at2759"/>
<proteinExistence type="predicted"/>
<dbReference type="Pfam" id="PF13516">
    <property type="entry name" value="LRR_6"/>
    <property type="match status" value="1"/>
</dbReference>
<gene>
    <name evidence="7" type="ORF">PPERSA_06882</name>
</gene>
<feature type="compositionally biased region" description="Low complexity" evidence="6">
    <location>
        <begin position="290"/>
        <end position="301"/>
    </location>
</feature>
<dbReference type="PANTHER" id="PTHR45973">
    <property type="entry name" value="PROTEIN PHOSPHATASE 1 REGULATORY SUBUNIT SDS22-RELATED"/>
    <property type="match status" value="1"/>
</dbReference>
<protein>
    <submittedName>
        <fullName evidence="7">Uncharacterized protein</fullName>
    </submittedName>
</protein>
<comment type="subcellular location">
    <subcellularLocation>
        <location evidence="1">Cell projection</location>
        <location evidence="1">Cilium</location>
    </subcellularLocation>
</comment>
<keyword evidence="3" id="KW-0677">Repeat</keyword>
<evidence type="ECO:0000256" key="5">
    <source>
        <dbReference type="ARBA" id="ARBA00023273"/>
    </source>
</evidence>
<dbReference type="InParanoid" id="A0A0V0QY41"/>
<keyword evidence="5" id="KW-0966">Cell projection</keyword>
<keyword evidence="4" id="KW-0969">Cilium</keyword>
<sequence>MSFNSIIYKESAEDHDENGKKKISKKYLKELLKQKPREYYGSPHLNDVLYLHFKGFNIISNLEEFTGLKSLYLEGNAIQKIQGLEALTELKQLCLQQNCIQKIEGLEKLENLVILNLSENFILEVENLESNKKLETLQLKSNKIGLKGLKGLEGLLKVQSLKVLDISDNKIKEESILEEILQKLENLKVLYLQGNEVCSATKNYRKKYIYSLINLKFLDEMPIFQDERKFAQAFQIGGIQQERKVRKQDKEDKEREMRERVEKNKPMVEKLIAKYKRDVQKKKEQEQNYKKQLAQQNNQQNEDCSTQISNSDNIPELEDMSKQETKQEQFQAQNNELDELD</sequence>
<dbReference type="Pfam" id="PF12799">
    <property type="entry name" value="LRR_4"/>
    <property type="match status" value="2"/>
</dbReference>
<dbReference type="AlphaFoldDB" id="A0A0V0QY41"/>
<dbReference type="PROSITE" id="PS51450">
    <property type="entry name" value="LRR"/>
    <property type="match status" value="4"/>
</dbReference>
<evidence type="ECO:0000256" key="4">
    <source>
        <dbReference type="ARBA" id="ARBA00023069"/>
    </source>
</evidence>
<dbReference type="InterPro" id="IPR001611">
    <property type="entry name" value="Leu-rich_rpt"/>
</dbReference>
<dbReference type="SUPFAM" id="SSF52075">
    <property type="entry name" value="Outer arm dynein light chain 1"/>
    <property type="match status" value="1"/>
</dbReference>
<evidence type="ECO:0000256" key="1">
    <source>
        <dbReference type="ARBA" id="ARBA00004138"/>
    </source>
</evidence>
<evidence type="ECO:0000313" key="7">
    <source>
        <dbReference type="EMBL" id="KRX07267.1"/>
    </source>
</evidence>
<dbReference type="SMART" id="SM00365">
    <property type="entry name" value="LRR_SD22"/>
    <property type="match status" value="5"/>
</dbReference>
<feature type="region of interest" description="Disordered" evidence="6">
    <location>
        <begin position="244"/>
        <end position="263"/>
    </location>
</feature>
<name>A0A0V0QY41_PSEPJ</name>
<evidence type="ECO:0000256" key="3">
    <source>
        <dbReference type="ARBA" id="ARBA00022737"/>
    </source>
</evidence>
<dbReference type="InterPro" id="IPR050576">
    <property type="entry name" value="Cilia_flagella_integrity"/>
</dbReference>
<keyword evidence="2" id="KW-0433">Leucine-rich repeat</keyword>
<feature type="region of interest" description="Disordered" evidence="6">
    <location>
        <begin position="279"/>
        <end position="341"/>
    </location>
</feature>
<dbReference type="InterPro" id="IPR032675">
    <property type="entry name" value="LRR_dom_sf"/>
</dbReference>
<dbReference type="Gene3D" id="3.80.10.10">
    <property type="entry name" value="Ribonuclease Inhibitor"/>
    <property type="match status" value="2"/>
</dbReference>
<keyword evidence="8" id="KW-1185">Reference proteome</keyword>
<evidence type="ECO:0000313" key="8">
    <source>
        <dbReference type="Proteomes" id="UP000054937"/>
    </source>
</evidence>
<dbReference type="PANTHER" id="PTHR45973:SF9">
    <property type="entry name" value="LEUCINE-RICH REPEAT-CONTAINING PROTEIN 46"/>
    <property type="match status" value="1"/>
</dbReference>
<comment type="caution">
    <text evidence="7">The sequence shown here is derived from an EMBL/GenBank/DDBJ whole genome shotgun (WGS) entry which is preliminary data.</text>
</comment>
<dbReference type="EMBL" id="LDAU01000084">
    <property type="protein sequence ID" value="KRX07267.1"/>
    <property type="molecule type" value="Genomic_DNA"/>
</dbReference>
<dbReference type="SMART" id="SM00368">
    <property type="entry name" value="LRR_RI"/>
    <property type="match status" value="2"/>
</dbReference>
<feature type="compositionally biased region" description="Basic and acidic residues" evidence="6">
    <location>
        <begin position="279"/>
        <end position="289"/>
    </location>
</feature>